<proteinExistence type="predicted"/>
<keyword evidence="2 4" id="KW-1133">Transmembrane helix</keyword>
<evidence type="ECO:0000313" key="6">
    <source>
        <dbReference type="EMBL" id="TNY32396.1"/>
    </source>
</evidence>
<feature type="domain" description="Major facilitator superfamily (MFS) profile" evidence="5">
    <location>
        <begin position="11"/>
        <end position="378"/>
    </location>
</feature>
<dbReference type="RefSeq" id="WP_140193074.1">
    <property type="nucleotide sequence ID" value="NZ_CP065915.1"/>
</dbReference>
<feature type="transmembrane region" description="Helical" evidence="4">
    <location>
        <begin position="237"/>
        <end position="258"/>
    </location>
</feature>
<dbReference type="EMBL" id="VFFF01000001">
    <property type="protein sequence ID" value="TNY32396.1"/>
    <property type="molecule type" value="Genomic_DNA"/>
</dbReference>
<feature type="transmembrane region" description="Helical" evidence="4">
    <location>
        <begin position="327"/>
        <end position="349"/>
    </location>
</feature>
<feature type="transmembrane region" description="Helical" evidence="4">
    <location>
        <begin position="210"/>
        <end position="231"/>
    </location>
</feature>
<dbReference type="InterPro" id="IPR020846">
    <property type="entry name" value="MFS_dom"/>
</dbReference>
<sequence length="383" mass="39696">MHTPRQTDRALVALLWITGLFAAAQFGKISLTLALLGERYATAGSLLPFTVSVVGIMGILFGPIAGGIVTRIGLRRALLGALMLGAATSALEALGPPLWLFLSLRVVEGASHLALVVALPTLMAESSSDRDRPVVMGLWGTYFGVSFAILALVLPSLVGLGGISAVYASHAVGMIAMAALIAPRLPRGMGERTTFRLGEELRAIYSEPRLIAPALIFVWHAFVYVALLTFLPGALGHVWLGVVLPLVSLAGTMGAGVLARTITPARIAVVAFTLNGVIAAAMLVLPALQVPLAILLFMTLGLVPGAGFAAIPWLNRLLGERARSNGAVAQLGNVGTFSGTPVFALALVWGGSAGLLVLLVGVSFVGFIIASVISRRFRSAVAA</sequence>
<dbReference type="AlphaFoldDB" id="A0A5C5GFR1"/>
<keyword evidence="1 4" id="KW-0812">Transmembrane</keyword>
<feature type="transmembrane region" description="Helical" evidence="4">
    <location>
        <begin position="77"/>
        <end position="94"/>
    </location>
</feature>
<dbReference type="OrthoDB" id="6095882at2"/>
<feature type="transmembrane region" description="Helical" evidence="4">
    <location>
        <begin position="294"/>
        <end position="315"/>
    </location>
</feature>
<protein>
    <submittedName>
        <fullName evidence="6">MFS transporter</fullName>
    </submittedName>
</protein>
<keyword evidence="3 4" id="KW-0472">Membrane</keyword>
<dbReference type="Gene3D" id="1.20.1250.20">
    <property type="entry name" value="MFS general substrate transporter like domains"/>
    <property type="match status" value="1"/>
</dbReference>
<dbReference type="Proteomes" id="UP000314011">
    <property type="component" value="Unassembled WGS sequence"/>
</dbReference>
<feature type="transmembrane region" description="Helical" evidence="4">
    <location>
        <begin position="265"/>
        <end position="288"/>
    </location>
</feature>
<accession>A0A5C5GFR1</accession>
<evidence type="ECO:0000256" key="3">
    <source>
        <dbReference type="ARBA" id="ARBA00023136"/>
    </source>
</evidence>
<evidence type="ECO:0000256" key="1">
    <source>
        <dbReference type="ARBA" id="ARBA00022692"/>
    </source>
</evidence>
<keyword evidence="7" id="KW-1185">Reference proteome</keyword>
<dbReference type="InterPro" id="IPR036259">
    <property type="entry name" value="MFS_trans_sf"/>
</dbReference>
<dbReference type="Pfam" id="PF07690">
    <property type="entry name" value="MFS_1"/>
    <property type="match status" value="1"/>
</dbReference>
<comment type="caution">
    <text evidence="6">The sequence shown here is derived from an EMBL/GenBank/DDBJ whole genome shotgun (WGS) entry which is preliminary data.</text>
</comment>
<dbReference type="GO" id="GO:0022857">
    <property type="term" value="F:transmembrane transporter activity"/>
    <property type="evidence" value="ECO:0007669"/>
    <property type="project" value="InterPro"/>
</dbReference>
<evidence type="ECO:0000256" key="2">
    <source>
        <dbReference type="ARBA" id="ARBA00022989"/>
    </source>
</evidence>
<evidence type="ECO:0000313" key="7">
    <source>
        <dbReference type="Proteomes" id="UP000314011"/>
    </source>
</evidence>
<dbReference type="InterPro" id="IPR011701">
    <property type="entry name" value="MFS"/>
</dbReference>
<gene>
    <name evidence="6" type="ORF">FHY64_03635</name>
</gene>
<dbReference type="PROSITE" id="PS50850">
    <property type="entry name" value="MFS"/>
    <property type="match status" value="1"/>
</dbReference>
<evidence type="ECO:0000256" key="4">
    <source>
        <dbReference type="SAM" id="Phobius"/>
    </source>
</evidence>
<reference evidence="6 7" key="1">
    <citation type="submission" date="2019-06" db="EMBL/GenBank/DDBJ databases">
        <title>Genome of new Rhodobacteraceae sp. SM1903.</title>
        <authorList>
            <person name="Ren X."/>
        </authorList>
    </citation>
    <scope>NUCLEOTIDE SEQUENCE [LARGE SCALE GENOMIC DNA]</scope>
    <source>
        <strain evidence="6 7">SM1903</strain>
    </source>
</reference>
<dbReference type="SUPFAM" id="SSF103473">
    <property type="entry name" value="MFS general substrate transporter"/>
    <property type="match status" value="1"/>
</dbReference>
<name>A0A5C5GFR1_9RHOB</name>
<feature type="transmembrane region" description="Helical" evidence="4">
    <location>
        <begin position="355"/>
        <end position="373"/>
    </location>
</feature>
<evidence type="ECO:0000259" key="5">
    <source>
        <dbReference type="PROSITE" id="PS50850"/>
    </source>
</evidence>
<feature type="transmembrane region" description="Helical" evidence="4">
    <location>
        <begin position="46"/>
        <end position="65"/>
    </location>
</feature>
<organism evidence="6 7">
    <name type="scientific">Pelagovum pacificum</name>
    <dbReference type="NCBI Taxonomy" id="2588711"/>
    <lineage>
        <taxon>Bacteria</taxon>
        <taxon>Pseudomonadati</taxon>
        <taxon>Pseudomonadota</taxon>
        <taxon>Alphaproteobacteria</taxon>
        <taxon>Rhodobacterales</taxon>
        <taxon>Paracoccaceae</taxon>
        <taxon>Pelagovum</taxon>
    </lineage>
</organism>